<dbReference type="InterPro" id="IPR050072">
    <property type="entry name" value="Peptidase_M20A"/>
</dbReference>
<keyword evidence="6" id="KW-0862">Zinc</keyword>
<keyword evidence="4" id="KW-0479">Metal-binding</keyword>
<dbReference type="NCBIfam" id="TIGR01910">
    <property type="entry name" value="DapE-ArgE"/>
    <property type="match status" value="1"/>
</dbReference>
<dbReference type="EMBL" id="CP047650">
    <property type="protein sequence ID" value="QHI96839.1"/>
    <property type="molecule type" value="Genomic_DNA"/>
</dbReference>
<evidence type="ECO:0000256" key="3">
    <source>
        <dbReference type="ARBA" id="ARBA00006247"/>
    </source>
</evidence>
<dbReference type="KEGG" id="xyk:GT347_01830"/>
<name>A0A857J0Y0_9BURK</name>
<dbReference type="InterPro" id="IPR002933">
    <property type="entry name" value="Peptidase_M20"/>
</dbReference>
<comment type="cofactor">
    <cofactor evidence="2">
        <name>Zn(2+)</name>
        <dbReference type="ChEBI" id="CHEBI:29105"/>
    </cofactor>
</comment>
<dbReference type="InterPro" id="IPR036264">
    <property type="entry name" value="Bact_exopeptidase_dim_dom"/>
</dbReference>
<evidence type="ECO:0000256" key="5">
    <source>
        <dbReference type="ARBA" id="ARBA00022801"/>
    </source>
</evidence>
<keyword evidence="7" id="KW-0170">Cobalt</keyword>
<proteinExistence type="inferred from homology"/>
<dbReference type="GO" id="GO:0016787">
    <property type="term" value="F:hydrolase activity"/>
    <property type="evidence" value="ECO:0007669"/>
    <property type="project" value="UniProtKB-KW"/>
</dbReference>
<dbReference type="Gene3D" id="3.30.70.360">
    <property type="match status" value="1"/>
</dbReference>
<organism evidence="9 10">
    <name type="scientific">Xylophilus rhododendri</name>
    <dbReference type="NCBI Taxonomy" id="2697032"/>
    <lineage>
        <taxon>Bacteria</taxon>
        <taxon>Pseudomonadati</taxon>
        <taxon>Pseudomonadota</taxon>
        <taxon>Betaproteobacteria</taxon>
        <taxon>Burkholderiales</taxon>
        <taxon>Xylophilus</taxon>
    </lineage>
</organism>
<evidence type="ECO:0000256" key="4">
    <source>
        <dbReference type="ARBA" id="ARBA00022723"/>
    </source>
</evidence>
<dbReference type="GO" id="GO:0046872">
    <property type="term" value="F:metal ion binding"/>
    <property type="evidence" value="ECO:0007669"/>
    <property type="project" value="UniProtKB-KW"/>
</dbReference>
<evidence type="ECO:0000256" key="1">
    <source>
        <dbReference type="ARBA" id="ARBA00001941"/>
    </source>
</evidence>
<reference evidence="9 10" key="1">
    <citation type="submission" date="2020-01" db="EMBL/GenBank/DDBJ databases">
        <title>Genome sequencing of strain KACC 21265.</title>
        <authorList>
            <person name="Heo J."/>
            <person name="Kim S.-J."/>
            <person name="Kim J.-S."/>
            <person name="Hong S.-B."/>
            <person name="Kwon S.-W."/>
        </authorList>
    </citation>
    <scope>NUCLEOTIDE SEQUENCE [LARGE SCALE GENOMIC DNA]</scope>
    <source>
        <strain evidence="9 10">KACC 21265</strain>
    </source>
</reference>
<protein>
    <submittedName>
        <fullName evidence="9">ArgE/DapE family deacylase</fullName>
    </submittedName>
</protein>
<evidence type="ECO:0000313" key="9">
    <source>
        <dbReference type="EMBL" id="QHI96839.1"/>
    </source>
</evidence>
<dbReference type="RefSeq" id="WP_160550357.1">
    <property type="nucleotide sequence ID" value="NZ_CP047650.1"/>
</dbReference>
<keyword evidence="10" id="KW-1185">Reference proteome</keyword>
<evidence type="ECO:0000259" key="8">
    <source>
        <dbReference type="Pfam" id="PF07687"/>
    </source>
</evidence>
<gene>
    <name evidence="9" type="ORF">GT347_01830</name>
</gene>
<dbReference type="InterPro" id="IPR010182">
    <property type="entry name" value="ArgE/DapE"/>
</dbReference>
<evidence type="ECO:0000256" key="7">
    <source>
        <dbReference type="ARBA" id="ARBA00023285"/>
    </source>
</evidence>
<dbReference type="SUPFAM" id="SSF55031">
    <property type="entry name" value="Bacterial exopeptidase dimerisation domain"/>
    <property type="match status" value="1"/>
</dbReference>
<accession>A0A857J0Y0</accession>
<sequence>MQANQHEATADEAAIVAAAHALRSETVALLSELVTHPSLLGQEQSAQELVARTFESLGLQVDAFQIDEDKLKQHPGYSPSIVSYDGRTNVVGIHRPGGPFKGRSLIFNGHIDVVPTGAKVLWTHDPFSGRVEGDRLYGRGASDMKAGIVAYTMAYKALKSIGLEPASPVYFQSVIEEECTGNGALACLVAGYRADAAVIPEPIAPNGVMTCQLGVLWLAIEVLGKPVHASIAQTGVGAIDFALYLFGELKKLEDKWNAPSARYRSFAHHQHPINFNLGKISGGEWASSVPSACRADIRLGFYPDRKVAQIKQEVEALLAAAYEAHPAHAALTYRVHYEGFQADGCHVPDDAPIVTAISQTHLDVVGTQLTPTAFTGTTDCKFFNLYGDTPAICYGPSGGENIHGIDEWVSIESVMQTTAVLAVFMARWCGVNRLAAVVDSSFAPAARPVLHSV</sequence>
<dbReference type="PANTHER" id="PTHR43808:SF25">
    <property type="entry name" value="PEPTIDASE M20 DIMERISATION DOMAIN-CONTAINING PROTEIN"/>
    <property type="match status" value="1"/>
</dbReference>
<dbReference type="Pfam" id="PF01546">
    <property type="entry name" value="Peptidase_M20"/>
    <property type="match status" value="1"/>
</dbReference>
<dbReference type="Gene3D" id="3.40.630.10">
    <property type="entry name" value="Zn peptidases"/>
    <property type="match status" value="1"/>
</dbReference>
<dbReference type="NCBIfam" id="NF005306">
    <property type="entry name" value="PRK06837.1"/>
    <property type="match status" value="1"/>
</dbReference>
<evidence type="ECO:0000313" key="10">
    <source>
        <dbReference type="Proteomes" id="UP000464787"/>
    </source>
</evidence>
<dbReference type="AlphaFoldDB" id="A0A857J0Y0"/>
<comment type="similarity">
    <text evidence="3">Belongs to the peptidase M20A family.</text>
</comment>
<dbReference type="Proteomes" id="UP000464787">
    <property type="component" value="Chromosome"/>
</dbReference>
<keyword evidence="5" id="KW-0378">Hydrolase</keyword>
<feature type="domain" description="Peptidase M20 dimerisation" evidence="8">
    <location>
        <begin position="214"/>
        <end position="324"/>
    </location>
</feature>
<comment type="cofactor">
    <cofactor evidence="1">
        <name>Co(2+)</name>
        <dbReference type="ChEBI" id="CHEBI:48828"/>
    </cofactor>
</comment>
<evidence type="ECO:0000256" key="2">
    <source>
        <dbReference type="ARBA" id="ARBA00001947"/>
    </source>
</evidence>
<evidence type="ECO:0000256" key="6">
    <source>
        <dbReference type="ARBA" id="ARBA00022833"/>
    </source>
</evidence>
<dbReference type="SUPFAM" id="SSF53187">
    <property type="entry name" value="Zn-dependent exopeptidases"/>
    <property type="match status" value="1"/>
</dbReference>
<dbReference type="Pfam" id="PF07687">
    <property type="entry name" value="M20_dimer"/>
    <property type="match status" value="1"/>
</dbReference>
<dbReference type="PANTHER" id="PTHR43808">
    <property type="entry name" value="ACETYLORNITHINE DEACETYLASE"/>
    <property type="match status" value="1"/>
</dbReference>
<dbReference type="InterPro" id="IPR011650">
    <property type="entry name" value="Peptidase_M20_dimer"/>
</dbReference>